<sequence>MTKNIKKGTPEWEKEIIALIGKEINKEFTKGQKKPDGTEVTAEKETIKVNDTQILLKEIKEQKKIVEEKLNSLAQKKGYKAHQRFLKGGTDGYGTEQKYAKPNATSLTETYDSNLYQGTFRMGELGNSHTAFRITENEVVKLMARVVKELGKIKKTEFDAYVNGLGKAKLADGT</sequence>
<organism evidence="2 3">
    <name type="scientific">Gigaspora margarita</name>
    <dbReference type="NCBI Taxonomy" id="4874"/>
    <lineage>
        <taxon>Eukaryota</taxon>
        <taxon>Fungi</taxon>
        <taxon>Fungi incertae sedis</taxon>
        <taxon>Mucoromycota</taxon>
        <taxon>Glomeromycotina</taxon>
        <taxon>Glomeromycetes</taxon>
        <taxon>Diversisporales</taxon>
        <taxon>Gigasporaceae</taxon>
        <taxon>Gigaspora</taxon>
    </lineage>
</organism>
<keyword evidence="3" id="KW-1185">Reference proteome</keyword>
<name>A0ABN7UZW0_GIGMA</name>
<comment type="caution">
    <text evidence="2">The sequence shown here is derived from an EMBL/GenBank/DDBJ whole genome shotgun (WGS) entry which is preliminary data.</text>
</comment>
<feature type="coiled-coil region" evidence="1">
    <location>
        <begin position="49"/>
        <end position="76"/>
    </location>
</feature>
<reference evidence="2 3" key="1">
    <citation type="submission" date="2021-06" db="EMBL/GenBank/DDBJ databases">
        <authorList>
            <person name="Kallberg Y."/>
            <person name="Tangrot J."/>
            <person name="Rosling A."/>
        </authorList>
    </citation>
    <scope>NUCLEOTIDE SEQUENCE [LARGE SCALE GENOMIC DNA]</scope>
    <source>
        <strain evidence="2 3">120-4 pot B 10/14</strain>
    </source>
</reference>
<keyword evidence="1" id="KW-0175">Coiled coil</keyword>
<accession>A0ABN7UZW0</accession>
<dbReference type="Proteomes" id="UP000789901">
    <property type="component" value="Unassembled WGS sequence"/>
</dbReference>
<evidence type="ECO:0000313" key="2">
    <source>
        <dbReference type="EMBL" id="CAG8707778.1"/>
    </source>
</evidence>
<gene>
    <name evidence="2" type="ORF">GMARGA_LOCUS12556</name>
</gene>
<dbReference type="EMBL" id="CAJVQB010007706">
    <property type="protein sequence ID" value="CAG8707778.1"/>
    <property type="molecule type" value="Genomic_DNA"/>
</dbReference>
<evidence type="ECO:0000313" key="3">
    <source>
        <dbReference type="Proteomes" id="UP000789901"/>
    </source>
</evidence>
<evidence type="ECO:0000256" key="1">
    <source>
        <dbReference type="SAM" id="Coils"/>
    </source>
</evidence>
<protein>
    <submittedName>
        <fullName evidence="2">38907_t:CDS:1</fullName>
    </submittedName>
</protein>
<proteinExistence type="predicted"/>